<dbReference type="InterPro" id="IPR025246">
    <property type="entry name" value="IS30-like_HTH"/>
</dbReference>
<dbReference type="InterPro" id="IPR051917">
    <property type="entry name" value="Transposase-Integrase"/>
</dbReference>
<dbReference type="AlphaFoldDB" id="A0A1Q5PSL4"/>
<dbReference type="PANTHER" id="PTHR10948:SF23">
    <property type="entry name" value="TRANSPOSASE INSI FOR INSERTION SEQUENCE ELEMENT IS30A-RELATED"/>
    <property type="match status" value="1"/>
</dbReference>
<dbReference type="NCBIfam" id="NF033563">
    <property type="entry name" value="transpos_IS30"/>
    <property type="match status" value="1"/>
</dbReference>
<dbReference type="Gene3D" id="3.30.420.10">
    <property type="entry name" value="Ribonuclease H-like superfamily/Ribonuclease H"/>
    <property type="match status" value="1"/>
</dbReference>
<dbReference type="PROSITE" id="PS50994">
    <property type="entry name" value="INTEGRASE"/>
    <property type="match status" value="1"/>
</dbReference>
<comment type="caution">
    <text evidence="3">The sequence shown here is derived from an EMBL/GenBank/DDBJ whole genome shotgun (WGS) entry which is preliminary data.</text>
</comment>
<dbReference type="GO" id="GO:0006310">
    <property type="term" value="P:DNA recombination"/>
    <property type="evidence" value="ECO:0007669"/>
    <property type="project" value="UniProtKB-KW"/>
</dbReference>
<dbReference type="GO" id="GO:0032196">
    <property type="term" value="P:transposition"/>
    <property type="evidence" value="ECO:0007669"/>
    <property type="project" value="TreeGrafter"/>
</dbReference>
<accession>A0A1Q5PSL4</accession>
<dbReference type="Pfam" id="PF00665">
    <property type="entry name" value="rve"/>
    <property type="match status" value="1"/>
</dbReference>
<organism evidence="3 4">
    <name type="scientific">Buchananella hordeovulneris</name>
    <dbReference type="NCBI Taxonomy" id="52770"/>
    <lineage>
        <taxon>Bacteria</taxon>
        <taxon>Bacillati</taxon>
        <taxon>Actinomycetota</taxon>
        <taxon>Actinomycetes</taxon>
        <taxon>Actinomycetales</taxon>
        <taxon>Actinomycetaceae</taxon>
        <taxon>Buchananella</taxon>
    </lineage>
</organism>
<protein>
    <recommendedName>
        <fullName evidence="2">Integrase catalytic domain-containing protein</fullName>
    </recommendedName>
</protein>
<dbReference type="GO" id="GO:0005829">
    <property type="term" value="C:cytosol"/>
    <property type="evidence" value="ECO:0007669"/>
    <property type="project" value="TreeGrafter"/>
</dbReference>
<feature type="domain" description="Integrase catalytic" evidence="2">
    <location>
        <begin position="250"/>
        <end position="413"/>
    </location>
</feature>
<dbReference type="PANTHER" id="PTHR10948">
    <property type="entry name" value="TRANSPOSASE"/>
    <property type="match status" value="1"/>
</dbReference>
<dbReference type="GO" id="GO:0015074">
    <property type="term" value="P:DNA integration"/>
    <property type="evidence" value="ECO:0007669"/>
    <property type="project" value="InterPro"/>
</dbReference>
<dbReference type="GO" id="GO:0003676">
    <property type="term" value="F:nucleic acid binding"/>
    <property type="evidence" value="ECO:0007669"/>
    <property type="project" value="InterPro"/>
</dbReference>
<dbReference type="InterPro" id="IPR012337">
    <property type="entry name" value="RNaseH-like_sf"/>
</dbReference>
<dbReference type="SUPFAM" id="SSF53098">
    <property type="entry name" value="Ribonuclease H-like"/>
    <property type="match status" value="1"/>
</dbReference>
<gene>
    <name evidence="3" type="ORF">BSZ40_11140</name>
</gene>
<dbReference type="GO" id="GO:0004803">
    <property type="term" value="F:transposase activity"/>
    <property type="evidence" value="ECO:0007669"/>
    <property type="project" value="TreeGrafter"/>
</dbReference>
<proteinExistence type="predicted"/>
<keyword evidence="1" id="KW-0233">DNA recombination</keyword>
<dbReference type="InterPro" id="IPR036397">
    <property type="entry name" value="RNaseH_sf"/>
</dbReference>
<evidence type="ECO:0000313" key="3">
    <source>
        <dbReference type="EMBL" id="OKL50400.1"/>
    </source>
</evidence>
<evidence type="ECO:0000256" key="1">
    <source>
        <dbReference type="ARBA" id="ARBA00023172"/>
    </source>
</evidence>
<evidence type="ECO:0000259" key="2">
    <source>
        <dbReference type="PROSITE" id="PS50994"/>
    </source>
</evidence>
<keyword evidence="4" id="KW-1185">Reference proteome</keyword>
<dbReference type="EMBL" id="MQVS01000027">
    <property type="protein sequence ID" value="OKL50400.1"/>
    <property type="molecule type" value="Genomic_DNA"/>
</dbReference>
<dbReference type="InParanoid" id="A0A1Q5PSL4"/>
<dbReference type="Proteomes" id="UP000185612">
    <property type="component" value="Unassembled WGS sequence"/>
</dbReference>
<reference evidence="4" key="1">
    <citation type="submission" date="2016-12" db="EMBL/GenBank/DDBJ databases">
        <authorList>
            <person name="Meng X."/>
        </authorList>
    </citation>
    <scope>NUCLEOTIDE SEQUENCE [LARGE SCALE GENOMIC DNA]</scope>
    <source>
        <strain evidence="4">DSM 20732</strain>
    </source>
</reference>
<sequence>MLSATVCCVGLEVVVGWDRDVVLDELEMGFAGRDIARRLGINRATVSRWCWQAGLRMGRGRNGGRGVPVMPEEFVDGHPRPARAGHGRRLDHTERVFIQIRLADGWSYRRIAGQLGVAASTVSREVRRGCLLPDGGYSARRSSQRCARLRSRSCPGKLETNKALRRQVVEWLNMRFSPRQIQHRLVVEYPEEVQMRVSAETIYQALYVQGRGSLREELRVQKALRSGRQARKPRSQLPASLRSWVRGYELSKRPPQVQDRAVPGHWEGDLVIGANHQSALITLVERSTRYTLVRKVPGHFTALSIADELIDMMSQLPDKLRQSLTWDRGPEMAQHPRFTLATGTKVYFADPHCPWQRGTNENTNGLIRDFYPKGTDFQDVTDEEIAQMEYLLNIRPRQTLNWLNPTEKLAVALTT</sequence>
<dbReference type="Pfam" id="PF13936">
    <property type="entry name" value="HTH_38"/>
    <property type="match status" value="1"/>
</dbReference>
<name>A0A1Q5PSL4_9ACTO</name>
<evidence type="ECO:0000313" key="4">
    <source>
        <dbReference type="Proteomes" id="UP000185612"/>
    </source>
</evidence>
<dbReference type="InterPro" id="IPR053392">
    <property type="entry name" value="Transposase_IS30-like"/>
</dbReference>
<dbReference type="InterPro" id="IPR001584">
    <property type="entry name" value="Integrase_cat-core"/>
</dbReference>